<dbReference type="InterPro" id="IPR006447">
    <property type="entry name" value="Myb_dom_plants"/>
</dbReference>
<dbReference type="Gene3D" id="1.10.10.60">
    <property type="entry name" value="Homeodomain-like"/>
    <property type="match status" value="1"/>
</dbReference>
<evidence type="ECO:0000313" key="9">
    <source>
        <dbReference type="EMBL" id="CAI2360815.1"/>
    </source>
</evidence>
<evidence type="ECO:0000256" key="4">
    <source>
        <dbReference type="ARBA" id="ARBA00023242"/>
    </source>
</evidence>
<keyword evidence="3" id="KW-0804">Transcription</keyword>
<dbReference type="PROSITE" id="PS51293">
    <property type="entry name" value="SANT"/>
    <property type="match status" value="1"/>
</dbReference>
<keyword evidence="2" id="KW-0238">DNA-binding</keyword>
<keyword evidence="10" id="KW-1185">Reference proteome</keyword>
<organism evidence="9 10">
    <name type="scientific">Euplotes crassus</name>
    <dbReference type="NCBI Taxonomy" id="5936"/>
    <lineage>
        <taxon>Eukaryota</taxon>
        <taxon>Sar</taxon>
        <taxon>Alveolata</taxon>
        <taxon>Ciliophora</taxon>
        <taxon>Intramacronucleata</taxon>
        <taxon>Spirotrichea</taxon>
        <taxon>Hypotrichia</taxon>
        <taxon>Euplotida</taxon>
        <taxon>Euplotidae</taxon>
        <taxon>Moneuplotes</taxon>
    </lineage>
</organism>
<name>A0AAD1U3M1_EUPCR</name>
<evidence type="ECO:0000256" key="1">
    <source>
        <dbReference type="ARBA" id="ARBA00023015"/>
    </source>
</evidence>
<keyword evidence="1" id="KW-0805">Transcription regulation</keyword>
<dbReference type="GO" id="GO:0003677">
    <property type="term" value="F:DNA binding"/>
    <property type="evidence" value="ECO:0007669"/>
    <property type="project" value="UniProtKB-KW"/>
</dbReference>
<evidence type="ECO:0000256" key="2">
    <source>
        <dbReference type="ARBA" id="ARBA00023125"/>
    </source>
</evidence>
<accession>A0AAD1U3M1</accession>
<dbReference type="PANTHER" id="PTHR12802">
    <property type="entry name" value="SWI/SNF COMPLEX-RELATED"/>
    <property type="match status" value="1"/>
</dbReference>
<comment type="caution">
    <text evidence="9">The sequence shown here is derived from an EMBL/GenBank/DDBJ whole genome shotgun (WGS) entry which is preliminary data.</text>
</comment>
<feature type="domain" description="HTH myb-type" evidence="8">
    <location>
        <begin position="47"/>
        <end position="101"/>
    </location>
</feature>
<evidence type="ECO:0000256" key="3">
    <source>
        <dbReference type="ARBA" id="ARBA00023163"/>
    </source>
</evidence>
<dbReference type="InterPro" id="IPR017930">
    <property type="entry name" value="Myb_dom"/>
</dbReference>
<dbReference type="PROSITE" id="PS51294">
    <property type="entry name" value="HTH_MYB"/>
    <property type="match status" value="1"/>
</dbReference>
<dbReference type="PROSITE" id="PS50090">
    <property type="entry name" value="MYB_LIKE"/>
    <property type="match status" value="1"/>
</dbReference>
<evidence type="ECO:0000259" key="8">
    <source>
        <dbReference type="PROSITE" id="PS51294"/>
    </source>
</evidence>
<dbReference type="InterPro" id="IPR017884">
    <property type="entry name" value="SANT_dom"/>
</dbReference>
<keyword evidence="4" id="KW-0539">Nucleus</keyword>
<evidence type="ECO:0000256" key="5">
    <source>
        <dbReference type="SAM" id="MobiDB-lite"/>
    </source>
</evidence>
<dbReference type="AlphaFoldDB" id="A0AAD1U3M1"/>
<feature type="domain" description="SANT" evidence="7">
    <location>
        <begin position="54"/>
        <end position="101"/>
    </location>
</feature>
<proteinExistence type="predicted"/>
<feature type="region of interest" description="Disordered" evidence="5">
    <location>
        <begin position="149"/>
        <end position="272"/>
    </location>
</feature>
<protein>
    <submittedName>
        <fullName evidence="9">Uncharacterized protein</fullName>
    </submittedName>
</protein>
<dbReference type="NCBIfam" id="TIGR01557">
    <property type="entry name" value="myb_SHAQKYF"/>
    <property type="match status" value="1"/>
</dbReference>
<evidence type="ECO:0000259" key="6">
    <source>
        <dbReference type="PROSITE" id="PS50090"/>
    </source>
</evidence>
<dbReference type="EMBL" id="CAMPGE010002011">
    <property type="protein sequence ID" value="CAI2360815.1"/>
    <property type="molecule type" value="Genomic_DNA"/>
</dbReference>
<evidence type="ECO:0000313" key="10">
    <source>
        <dbReference type="Proteomes" id="UP001295684"/>
    </source>
</evidence>
<dbReference type="SMART" id="SM00717">
    <property type="entry name" value="SANT"/>
    <property type="match status" value="1"/>
</dbReference>
<dbReference type="Pfam" id="PF00249">
    <property type="entry name" value="Myb_DNA-binding"/>
    <property type="match status" value="1"/>
</dbReference>
<feature type="compositionally biased region" description="Basic and acidic residues" evidence="5">
    <location>
        <begin position="195"/>
        <end position="209"/>
    </location>
</feature>
<feature type="domain" description="Myb-like" evidence="6">
    <location>
        <begin position="47"/>
        <end position="97"/>
    </location>
</feature>
<dbReference type="SUPFAM" id="SSF46689">
    <property type="entry name" value="Homeodomain-like"/>
    <property type="match status" value="1"/>
</dbReference>
<dbReference type="InterPro" id="IPR009057">
    <property type="entry name" value="Homeodomain-like_sf"/>
</dbReference>
<reference evidence="9" key="1">
    <citation type="submission" date="2023-07" db="EMBL/GenBank/DDBJ databases">
        <authorList>
            <consortium name="AG Swart"/>
            <person name="Singh M."/>
            <person name="Singh A."/>
            <person name="Seah K."/>
            <person name="Emmerich C."/>
        </authorList>
    </citation>
    <scope>NUCLEOTIDE SEQUENCE</scope>
    <source>
        <strain evidence="9">DP1</strain>
    </source>
</reference>
<dbReference type="Proteomes" id="UP001295684">
    <property type="component" value="Unassembled WGS sequence"/>
</dbReference>
<gene>
    <name evidence="9" type="ORF">ECRASSUSDP1_LOCUS2121</name>
</gene>
<sequence>MKSEENTSPNVSVESKTMKRFSKAFDKELNGDLGESSEILGKNKCNKSKYKTGRWTDDEHNRFLEAIDKYGRDWKKVQQFVGTRSSTQSRSHAQKFFKKINLTEVKPGLGLIKHKSLNVSYKGLKKLKVIEEDSSDDEEILICIDNIHTPHPRLRKPAPTLNEEEKLKKSKSVAPQSNVKEFKPENDTYFSPEEEDKKEVKANSEKLMKQPDLLASAPKNAESVRTTAADDSLAKDGKSFDNTNASIHDNELDKHPLVGMKPSQIDSNEEPVNPVKLHISGDEGENDIYKERGLGFGEDNLSCHSEHFNKNTEKIHELDEEKNLGLDGDHFGNNDLEMVFPDKIPHLDNDKAPELHEFEKDYDIKPFGNDVDEFSHHSSILHNEFMERPSAELNYF</sequence>
<dbReference type="CDD" id="cd00167">
    <property type="entry name" value="SANT"/>
    <property type="match status" value="1"/>
</dbReference>
<evidence type="ECO:0000259" key="7">
    <source>
        <dbReference type="PROSITE" id="PS51293"/>
    </source>
</evidence>
<dbReference type="InterPro" id="IPR001005">
    <property type="entry name" value="SANT/Myb"/>
</dbReference>